<dbReference type="Pfam" id="PF08020">
    <property type="entry name" value="DUF1706"/>
    <property type="match status" value="1"/>
</dbReference>
<dbReference type="PANTHER" id="PTHR40658:SF4">
    <property type="entry name" value="HYPOTHETICAL CYTOSOLIC PROTEIN"/>
    <property type="match status" value="1"/>
</dbReference>
<evidence type="ECO:0000313" key="1">
    <source>
        <dbReference type="EMBL" id="MRG60644.1"/>
    </source>
</evidence>
<organism evidence="1 2">
    <name type="scientific">Agromyces agglutinans</name>
    <dbReference type="NCBI Taxonomy" id="2662258"/>
    <lineage>
        <taxon>Bacteria</taxon>
        <taxon>Bacillati</taxon>
        <taxon>Actinomycetota</taxon>
        <taxon>Actinomycetes</taxon>
        <taxon>Micrococcales</taxon>
        <taxon>Microbacteriaceae</taxon>
        <taxon>Agromyces</taxon>
    </lineage>
</organism>
<dbReference type="EMBL" id="WJIF01000007">
    <property type="protein sequence ID" value="MRG60644.1"/>
    <property type="molecule type" value="Genomic_DNA"/>
</dbReference>
<comment type="caution">
    <text evidence="1">The sequence shown here is derived from an EMBL/GenBank/DDBJ whole genome shotgun (WGS) entry which is preliminary data.</text>
</comment>
<accession>A0A6I2F8S2</accession>
<dbReference type="InterPro" id="IPR034660">
    <property type="entry name" value="DinB/YfiT-like"/>
</dbReference>
<dbReference type="AlphaFoldDB" id="A0A6I2F8S2"/>
<keyword evidence="2" id="KW-1185">Reference proteome</keyword>
<dbReference type="Gene3D" id="1.20.120.450">
    <property type="entry name" value="dinb family like domain"/>
    <property type="match status" value="1"/>
</dbReference>
<evidence type="ECO:0000313" key="2">
    <source>
        <dbReference type="Proteomes" id="UP000431080"/>
    </source>
</evidence>
<protein>
    <submittedName>
        <fullName evidence="1">ClbS/DfsB family four-helix bundle protein</fullName>
    </submittedName>
</protein>
<sequence>MPAPTTRTALEAAAFRGFRDLDDVIEAMPAAEAAALFPAARTPAAAPQAGEAAPGADAARDRDVQDVLNHLHAWHLLLLGWLDADAAGKPVEFPAPGHTWDSLAELNVELRDRYRVPGPADAGLATARGRLRASHIDVLTRIESMPDDDLLEPGRRPWLRGPLAEPVHECLGGHYEWAIATIPASRSPRP</sequence>
<name>A0A6I2F8S2_9MICO</name>
<proteinExistence type="predicted"/>
<dbReference type="PANTHER" id="PTHR40658">
    <property type="match status" value="1"/>
</dbReference>
<dbReference type="RefSeq" id="WP_153685091.1">
    <property type="nucleotide sequence ID" value="NZ_WJIF01000007.1"/>
</dbReference>
<gene>
    <name evidence="1" type="ORF">GE115_12310</name>
</gene>
<reference evidence="1 2" key="1">
    <citation type="submission" date="2019-10" db="EMBL/GenBank/DDBJ databases">
        <authorList>
            <person name="Nie G."/>
            <person name="Ming H."/>
            <person name="Yi B."/>
        </authorList>
    </citation>
    <scope>NUCLEOTIDE SEQUENCE [LARGE SCALE GENOMIC DNA]</scope>
    <source>
        <strain evidence="1 2">CFH 90414</strain>
    </source>
</reference>
<dbReference type="Proteomes" id="UP000431080">
    <property type="component" value="Unassembled WGS sequence"/>
</dbReference>
<dbReference type="InterPro" id="IPR012550">
    <property type="entry name" value="DUF1706"/>
</dbReference>